<organism evidence="1">
    <name type="scientific">Arundo donax</name>
    <name type="common">Giant reed</name>
    <name type="synonym">Donax arundinaceus</name>
    <dbReference type="NCBI Taxonomy" id="35708"/>
    <lineage>
        <taxon>Eukaryota</taxon>
        <taxon>Viridiplantae</taxon>
        <taxon>Streptophyta</taxon>
        <taxon>Embryophyta</taxon>
        <taxon>Tracheophyta</taxon>
        <taxon>Spermatophyta</taxon>
        <taxon>Magnoliopsida</taxon>
        <taxon>Liliopsida</taxon>
        <taxon>Poales</taxon>
        <taxon>Poaceae</taxon>
        <taxon>PACMAD clade</taxon>
        <taxon>Arundinoideae</taxon>
        <taxon>Arundineae</taxon>
        <taxon>Arundo</taxon>
    </lineage>
</organism>
<dbReference type="EMBL" id="GBRH01221448">
    <property type="protein sequence ID" value="JAD76447.1"/>
    <property type="molecule type" value="Transcribed_RNA"/>
</dbReference>
<name>A0A0A9CY89_ARUDO</name>
<proteinExistence type="predicted"/>
<protein>
    <submittedName>
        <fullName evidence="1">Uncharacterized protein</fullName>
    </submittedName>
</protein>
<accession>A0A0A9CY89</accession>
<dbReference type="AlphaFoldDB" id="A0A0A9CY89"/>
<evidence type="ECO:0000313" key="1">
    <source>
        <dbReference type="EMBL" id="JAD76447.1"/>
    </source>
</evidence>
<reference evidence="1" key="1">
    <citation type="submission" date="2014-09" db="EMBL/GenBank/DDBJ databases">
        <authorList>
            <person name="Magalhaes I.L.F."/>
            <person name="Oliveira U."/>
            <person name="Santos F.R."/>
            <person name="Vidigal T.H.D.A."/>
            <person name="Brescovit A.D."/>
            <person name="Santos A.J."/>
        </authorList>
    </citation>
    <scope>NUCLEOTIDE SEQUENCE</scope>
    <source>
        <tissue evidence="1">Shoot tissue taken approximately 20 cm above the soil surface</tissue>
    </source>
</reference>
<sequence length="52" mass="6001">MQRFCKRKVFISGMAMLRESILTVLAWHTGRKVISVQFMDFNGDTLVLNIPT</sequence>
<reference evidence="1" key="2">
    <citation type="journal article" date="2015" name="Data Brief">
        <title>Shoot transcriptome of the giant reed, Arundo donax.</title>
        <authorList>
            <person name="Barrero R.A."/>
            <person name="Guerrero F.D."/>
            <person name="Moolhuijzen P."/>
            <person name="Goolsby J.A."/>
            <person name="Tidwell J."/>
            <person name="Bellgard S.E."/>
            <person name="Bellgard M.I."/>
        </authorList>
    </citation>
    <scope>NUCLEOTIDE SEQUENCE</scope>
    <source>
        <tissue evidence="1">Shoot tissue taken approximately 20 cm above the soil surface</tissue>
    </source>
</reference>